<evidence type="ECO:0000256" key="4">
    <source>
        <dbReference type="ARBA" id="ARBA00022982"/>
    </source>
</evidence>
<evidence type="ECO:0000256" key="3">
    <source>
        <dbReference type="ARBA" id="ARBA00022723"/>
    </source>
</evidence>
<comment type="caution">
    <text evidence="9">The sequence shown here is derived from an EMBL/GenBank/DDBJ whole genome shotgun (WGS) entry which is preliminary data.</text>
</comment>
<keyword evidence="7" id="KW-0812">Transmembrane</keyword>
<keyword evidence="3" id="KW-0479">Metal-binding</keyword>
<proteinExistence type="predicted"/>
<dbReference type="SUPFAM" id="SSF54862">
    <property type="entry name" value="4Fe-4S ferredoxins"/>
    <property type="match status" value="1"/>
</dbReference>
<keyword evidence="1" id="KW-0813">Transport</keyword>
<dbReference type="InterPro" id="IPR017900">
    <property type="entry name" value="4Fe4S_Fe_S_CS"/>
</dbReference>
<dbReference type="InterPro" id="IPR013783">
    <property type="entry name" value="Ig-like_fold"/>
</dbReference>
<dbReference type="InterPro" id="IPR017896">
    <property type="entry name" value="4Fe4S_Fe-S-bd"/>
</dbReference>
<gene>
    <name evidence="9" type="ORF">GCM10010946_05920</name>
</gene>
<evidence type="ECO:0000313" key="10">
    <source>
        <dbReference type="Proteomes" id="UP000653343"/>
    </source>
</evidence>
<dbReference type="Proteomes" id="UP000653343">
    <property type="component" value="Unassembled WGS sequence"/>
</dbReference>
<evidence type="ECO:0000256" key="5">
    <source>
        <dbReference type="ARBA" id="ARBA00023004"/>
    </source>
</evidence>
<dbReference type="Gene3D" id="2.60.40.10">
    <property type="entry name" value="Immunoglobulins"/>
    <property type="match status" value="1"/>
</dbReference>
<dbReference type="Pfam" id="PF11614">
    <property type="entry name" value="FixG_C"/>
    <property type="match status" value="1"/>
</dbReference>
<keyword evidence="10" id="KW-1185">Reference proteome</keyword>
<dbReference type="Pfam" id="PF12801">
    <property type="entry name" value="Fer4_5"/>
    <property type="match status" value="1"/>
</dbReference>
<dbReference type="NCBIfam" id="TIGR02745">
    <property type="entry name" value="ccoG_rdxA_fixG"/>
    <property type="match status" value="1"/>
</dbReference>
<accession>A0ABQ2XTQ4</accession>
<dbReference type="InterPro" id="IPR014116">
    <property type="entry name" value="Cyt_c_oxidase_cbb3_FixG"/>
</dbReference>
<dbReference type="PANTHER" id="PTHR30176:SF3">
    <property type="entry name" value="FERREDOXIN-TYPE PROTEIN NAPH"/>
    <property type="match status" value="1"/>
</dbReference>
<dbReference type="InterPro" id="IPR032879">
    <property type="entry name" value="FixG_C"/>
</dbReference>
<dbReference type="PROSITE" id="PS51379">
    <property type="entry name" value="4FE4S_FER_2"/>
    <property type="match status" value="1"/>
</dbReference>
<name>A0ABQ2XTQ4_9BURK</name>
<dbReference type="Gene3D" id="3.30.70.20">
    <property type="match status" value="1"/>
</dbReference>
<keyword evidence="7" id="KW-1133">Transmembrane helix</keyword>
<feature type="transmembrane region" description="Helical" evidence="7">
    <location>
        <begin position="46"/>
        <end position="66"/>
    </location>
</feature>
<keyword evidence="4" id="KW-0249">Electron transport</keyword>
<dbReference type="EMBL" id="BMYU01000001">
    <property type="protein sequence ID" value="GGX31619.1"/>
    <property type="molecule type" value="Genomic_DNA"/>
</dbReference>
<reference evidence="10" key="1">
    <citation type="journal article" date="2019" name="Int. J. Syst. Evol. Microbiol.">
        <title>The Global Catalogue of Microorganisms (GCM) 10K type strain sequencing project: providing services to taxonomists for standard genome sequencing and annotation.</title>
        <authorList>
            <consortium name="The Broad Institute Genomics Platform"/>
            <consortium name="The Broad Institute Genome Sequencing Center for Infectious Disease"/>
            <person name="Wu L."/>
            <person name="Ma J."/>
        </authorList>
    </citation>
    <scope>NUCLEOTIDE SEQUENCE [LARGE SCALE GENOMIC DNA]</scope>
    <source>
        <strain evidence="10">KCTC 23917</strain>
    </source>
</reference>
<dbReference type="InterPro" id="IPR051684">
    <property type="entry name" value="Electron_Trans/Redox"/>
</dbReference>
<evidence type="ECO:0000256" key="7">
    <source>
        <dbReference type="SAM" id="Phobius"/>
    </source>
</evidence>
<feature type="transmembrane region" description="Helical" evidence="7">
    <location>
        <begin position="167"/>
        <end position="185"/>
    </location>
</feature>
<keyword evidence="5" id="KW-0408">Iron</keyword>
<keyword evidence="7" id="KW-0472">Membrane</keyword>
<evidence type="ECO:0000256" key="6">
    <source>
        <dbReference type="ARBA" id="ARBA00023014"/>
    </source>
</evidence>
<protein>
    <submittedName>
        <fullName evidence="9">Ferredoxin</fullName>
    </submittedName>
</protein>
<sequence length="479" mass="53989">MIAPRITPLMMAAMQTPSAPQYRTISIYTKFDPVYVRESQGRFTRLRWFCVLLTQLVFFCTPWLQWNGRQAVLLDMAARKFYLFGLILYPHDLIYLALLLIVCAFGLFLVTTIAGRVWCGYGCPQSVYTLIMMWIENRTEGNRSHRMRLAREGWTTERLLRTGSKHALWLLFSALAGFTFTAWFVPASELISGLQQWHFSAGAATSMLLYGGLMYANAGLMRTQFCRYLCPYARFQGSMLDQDSLIINYDNQRGEPRAKPGADRPAGANSCIDCGLCVQVCPAGIDIRKGLQHDCTACAACIDACDHVMDKLDLPRGLISYSSARQMQNTKPEQTARKLRPRLLRPRVLVYSALMLLMCLSAGVLLAKRDSVRMHVQTDRMPAVREPAPGQFEQVYRLHLLNTREETGNYDLNIEDAPALTLNPYDGIRLAPAGGGLISVTVRNAVTLKPGHYRFRLTLRDKATQQTVASEQAMFRVPG</sequence>
<feature type="domain" description="4Fe-4S ferredoxin-type" evidence="8">
    <location>
        <begin position="258"/>
        <end position="290"/>
    </location>
</feature>
<evidence type="ECO:0000259" key="8">
    <source>
        <dbReference type="PROSITE" id="PS51379"/>
    </source>
</evidence>
<feature type="transmembrane region" description="Helical" evidence="7">
    <location>
        <begin position="93"/>
        <end position="114"/>
    </location>
</feature>
<feature type="transmembrane region" description="Helical" evidence="7">
    <location>
        <begin position="348"/>
        <end position="367"/>
    </location>
</feature>
<organism evidence="9 10">
    <name type="scientific">Undibacterium squillarum</name>
    <dbReference type="NCBI Taxonomy" id="1131567"/>
    <lineage>
        <taxon>Bacteria</taxon>
        <taxon>Pseudomonadati</taxon>
        <taxon>Pseudomonadota</taxon>
        <taxon>Betaproteobacteria</taxon>
        <taxon>Burkholderiales</taxon>
        <taxon>Oxalobacteraceae</taxon>
        <taxon>Undibacterium</taxon>
    </lineage>
</organism>
<dbReference type="PANTHER" id="PTHR30176">
    <property type="entry name" value="FERREDOXIN-TYPE PROTEIN NAPH"/>
    <property type="match status" value="1"/>
</dbReference>
<evidence type="ECO:0000256" key="2">
    <source>
        <dbReference type="ARBA" id="ARBA00022485"/>
    </source>
</evidence>
<keyword evidence="6" id="KW-0411">Iron-sulfur</keyword>
<dbReference type="RefSeq" id="WP_189355503.1">
    <property type="nucleotide sequence ID" value="NZ_BMYU01000001.1"/>
</dbReference>
<keyword evidence="2" id="KW-0004">4Fe-4S</keyword>
<dbReference type="PROSITE" id="PS00198">
    <property type="entry name" value="4FE4S_FER_1"/>
    <property type="match status" value="1"/>
</dbReference>
<dbReference type="Pfam" id="PF13746">
    <property type="entry name" value="Fer4_18"/>
    <property type="match status" value="1"/>
</dbReference>
<evidence type="ECO:0000256" key="1">
    <source>
        <dbReference type="ARBA" id="ARBA00022448"/>
    </source>
</evidence>
<feature type="transmembrane region" description="Helical" evidence="7">
    <location>
        <begin position="197"/>
        <end position="218"/>
    </location>
</feature>
<evidence type="ECO:0000313" key="9">
    <source>
        <dbReference type="EMBL" id="GGX31619.1"/>
    </source>
</evidence>